<dbReference type="PANTHER" id="PTHR43289:SF6">
    <property type="entry name" value="SERINE_THREONINE-PROTEIN KINASE NEKL-3"/>
    <property type="match status" value="1"/>
</dbReference>
<proteinExistence type="predicted"/>
<dbReference type="Gene3D" id="1.10.510.10">
    <property type="entry name" value="Transferase(Phosphotransferase) domain 1"/>
    <property type="match status" value="1"/>
</dbReference>
<dbReference type="PROSITE" id="PS50082">
    <property type="entry name" value="WD_REPEATS_2"/>
    <property type="match status" value="1"/>
</dbReference>
<keyword evidence="3" id="KW-0677">Repeat</keyword>
<gene>
    <name evidence="10" type="primary">pknB_1</name>
    <name evidence="10" type="ORF">Verru16b_00585</name>
</gene>
<dbReference type="OrthoDB" id="175560at2"/>
<dbReference type="SUPFAM" id="SSF69322">
    <property type="entry name" value="Tricorn protease domain 2"/>
    <property type="match status" value="1"/>
</dbReference>
<dbReference type="PROSITE" id="PS00107">
    <property type="entry name" value="PROTEIN_KINASE_ATP"/>
    <property type="match status" value="1"/>
</dbReference>
<dbReference type="RefSeq" id="WP_069960878.1">
    <property type="nucleotide sequence ID" value="NZ_CP016094.1"/>
</dbReference>
<dbReference type="InterPro" id="IPR015943">
    <property type="entry name" value="WD40/YVTN_repeat-like_dom_sf"/>
</dbReference>
<dbReference type="Pfam" id="PF07676">
    <property type="entry name" value="PD40"/>
    <property type="match status" value="1"/>
</dbReference>
<evidence type="ECO:0000256" key="6">
    <source>
        <dbReference type="ARBA" id="ARBA00022840"/>
    </source>
</evidence>
<dbReference type="Gene3D" id="2.130.10.10">
    <property type="entry name" value="YVTN repeat-like/Quinoprotein amine dehydrogenase"/>
    <property type="match status" value="2"/>
</dbReference>
<dbReference type="PROSITE" id="PS00108">
    <property type="entry name" value="PROTEIN_KINASE_ST"/>
    <property type="match status" value="1"/>
</dbReference>
<sequence>MATCPTCSLHYDAAATGGPCPRCALAGALTAANPAGTADYEFLGELGRGGMGVVSLVRQRSLDRLVALKVIAATGDATGPARLLREARAAAAITHPHVVAVHEVGQGESGAFIAMEYCEGGDLRARLKQGPLAPRAAATLGLKLAAAVARAHALGVLHRDLKPSNVLLTGTGEPKLCDFGLSGSVAGTASEHTRTGILAGSPSYLAPEVLSGADPTPALDLYGLGAILYESVTGRPPFTGDSPAAVLAQIGTTEPVAPRRLSPAVPADLETIILTCLAKDPAARYASAHALWADLENFLAGRPIHARPPSPAGRLGRWARRNPALAAALAIIATGTVAATTLLVERNHQLHAALARSEIAEADARLALRDSLFAQARGVRQSGRTGQRHEALRLLRASAALAGPTAAIRAEALAALALDDWQWGKPQAVPHLRFSQLVGFDSALEHAAVPAADGTTIEVRRMRDGQVLRHLQTASASRVRETRYAPSDAWILAESEDGTQAVWAAGATVPHWIHQPAGIQYVGLDFASDDSGWWYTTTGNQLMWCDARTGTGHPVGDPGTTIYGIKPSPDGTRLAVLRDDGLELWQLRDRQLLWRIDGDVGSAAPAWTPDGHHLITEAYNGSPQIAVWDAADKRQVLTLRPGNMRASRFAMLPDGRRLLSLDTDSVLRLWDITAGRELLRGQAGPHGLRLSADGRQAAGSSSFQQLARLDLAPLDVVQPLGFALGQNSGLWRQAAVSPDGRWLVGQSTTFLRAYDLPQHRETARYRYAAGKTKALAFLPDGGLLYSSPTLGIRRTRLVDTPAGPGWEDHAELAAPGLAQLQSIDRAGRHWLIDRPDTNGVWLWPDGDATRATALGSADSTIIQRLSADGRWAALLTTLPATEARLYALPGGERQAALPVSGATLAEFSPDGEWLVLGTAEGFSIHRTSAPTQPAHQFKCPVPGALYGYSTFSPDGRRFAYMHELSAVAFAQPGEWQPDLILTLPHEVQRTAWAWAPDGETLYILSGRNEGYALRPAAAAAALDQLGFTPPTP</sequence>
<dbReference type="EMBL" id="CP016094">
    <property type="protein sequence ID" value="AOS43540.1"/>
    <property type="molecule type" value="Genomic_DNA"/>
</dbReference>
<evidence type="ECO:0000313" key="10">
    <source>
        <dbReference type="EMBL" id="AOS43540.1"/>
    </source>
</evidence>
<name>A0A1D8ARN5_9BACT</name>
<dbReference type="InterPro" id="IPR001680">
    <property type="entry name" value="WD40_rpt"/>
</dbReference>
<evidence type="ECO:0000256" key="2">
    <source>
        <dbReference type="ARBA" id="ARBA00022679"/>
    </source>
</evidence>
<evidence type="ECO:0000256" key="5">
    <source>
        <dbReference type="ARBA" id="ARBA00022777"/>
    </source>
</evidence>
<dbReference type="SMART" id="SM00220">
    <property type="entry name" value="S_TKc"/>
    <property type="match status" value="1"/>
</dbReference>
<evidence type="ECO:0000256" key="3">
    <source>
        <dbReference type="ARBA" id="ARBA00022737"/>
    </source>
</evidence>
<dbReference type="Gene3D" id="3.30.200.20">
    <property type="entry name" value="Phosphorylase Kinase, domain 1"/>
    <property type="match status" value="1"/>
</dbReference>
<keyword evidence="4 8" id="KW-0547">Nucleotide-binding</keyword>
<dbReference type="CDD" id="cd14014">
    <property type="entry name" value="STKc_PknB_like"/>
    <property type="match status" value="1"/>
</dbReference>
<evidence type="ECO:0000259" key="9">
    <source>
        <dbReference type="PROSITE" id="PS50011"/>
    </source>
</evidence>
<keyword evidence="5 10" id="KW-0418">Kinase</keyword>
<keyword evidence="2 10" id="KW-0808">Transferase</keyword>
<dbReference type="InterPro" id="IPR011009">
    <property type="entry name" value="Kinase-like_dom_sf"/>
</dbReference>
<keyword evidence="1 7" id="KW-0853">WD repeat</keyword>
<dbReference type="SUPFAM" id="SSF82171">
    <property type="entry name" value="DPP6 N-terminal domain-like"/>
    <property type="match status" value="1"/>
</dbReference>
<dbReference type="SUPFAM" id="SSF56112">
    <property type="entry name" value="Protein kinase-like (PK-like)"/>
    <property type="match status" value="1"/>
</dbReference>
<dbReference type="GO" id="GO:0004674">
    <property type="term" value="F:protein serine/threonine kinase activity"/>
    <property type="evidence" value="ECO:0007669"/>
    <property type="project" value="UniProtKB-EC"/>
</dbReference>
<accession>A0A1D8ARN5</accession>
<dbReference type="InterPro" id="IPR008271">
    <property type="entry name" value="Ser/Thr_kinase_AS"/>
</dbReference>
<dbReference type="InterPro" id="IPR000719">
    <property type="entry name" value="Prot_kinase_dom"/>
</dbReference>
<feature type="domain" description="Protein kinase" evidence="9">
    <location>
        <begin position="40"/>
        <end position="299"/>
    </location>
</feature>
<dbReference type="InterPro" id="IPR019775">
    <property type="entry name" value="WD40_repeat_CS"/>
</dbReference>
<dbReference type="Pfam" id="PF00069">
    <property type="entry name" value="Pkinase"/>
    <property type="match status" value="1"/>
</dbReference>
<keyword evidence="6 8" id="KW-0067">ATP-binding</keyword>
<dbReference type="STRING" id="1838286.Verru16b_00585"/>
<dbReference type="InterPro" id="IPR017441">
    <property type="entry name" value="Protein_kinase_ATP_BS"/>
</dbReference>
<protein>
    <submittedName>
        <fullName evidence="10">Serine/threonine-protein kinase PknB</fullName>
        <ecNumber evidence="10">2.7.11.1</ecNumber>
    </submittedName>
</protein>
<dbReference type="PROSITE" id="PS00678">
    <property type="entry name" value="WD_REPEATS_1"/>
    <property type="match status" value="1"/>
</dbReference>
<dbReference type="AlphaFoldDB" id="A0A1D8ARN5"/>
<feature type="binding site" evidence="8">
    <location>
        <position position="69"/>
    </location>
    <ligand>
        <name>ATP</name>
        <dbReference type="ChEBI" id="CHEBI:30616"/>
    </ligand>
</feature>
<dbReference type="InterPro" id="IPR011659">
    <property type="entry name" value="WD40"/>
</dbReference>
<dbReference type="PROSITE" id="PS50011">
    <property type="entry name" value="PROTEIN_KINASE_DOM"/>
    <property type="match status" value="1"/>
</dbReference>
<evidence type="ECO:0000313" key="11">
    <source>
        <dbReference type="Proteomes" id="UP000095228"/>
    </source>
</evidence>
<evidence type="ECO:0000256" key="7">
    <source>
        <dbReference type="PROSITE-ProRule" id="PRU00221"/>
    </source>
</evidence>
<dbReference type="Gene3D" id="2.120.10.30">
    <property type="entry name" value="TolB, C-terminal domain"/>
    <property type="match status" value="1"/>
</dbReference>
<evidence type="ECO:0000256" key="1">
    <source>
        <dbReference type="ARBA" id="ARBA00022574"/>
    </source>
</evidence>
<keyword evidence="11" id="KW-1185">Reference proteome</keyword>
<reference evidence="10 11" key="1">
    <citation type="submission" date="2016-06" db="EMBL/GenBank/DDBJ databases">
        <title>Three novel species with peptidoglycan cell walls form the new genus Lacunisphaera gen. nov. in the family Opitutaceae of the verrucomicrobial subdivision 4.</title>
        <authorList>
            <person name="Rast P."/>
            <person name="Gloeckner I."/>
            <person name="Jogler M."/>
            <person name="Boedeker C."/>
            <person name="Jeske O."/>
            <person name="Wiegand S."/>
            <person name="Reinhardt R."/>
            <person name="Schumann P."/>
            <person name="Rohde M."/>
            <person name="Spring S."/>
            <person name="Gloeckner F.O."/>
            <person name="Jogler C."/>
        </authorList>
    </citation>
    <scope>NUCLEOTIDE SEQUENCE [LARGE SCALE GENOMIC DNA]</scope>
    <source>
        <strain evidence="10 11">IG16b</strain>
    </source>
</reference>
<organism evidence="10 11">
    <name type="scientific">Lacunisphaera limnophila</name>
    <dbReference type="NCBI Taxonomy" id="1838286"/>
    <lineage>
        <taxon>Bacteria</taxon>
        <taxon>Pseudomonadati</taxon>
        <taxon>Verrucomicrobiota</taxon>
        <taxon>Opitutia</taxon>
        <taxon>Opitutales</taxon>
        <taxon>Opitutaceae</taxon>
        <taxon>Lacunisphaera</taxon>
    </lineage>
</organism>
<dbReference type="GO" id="GO:0005524">
    <property type="term" value="F:ATP binding"/>
    <property type="evidence" value="ECO:0007669"/>
    <property type="project" value="UniProtKB-UniRule"/>
</dbReference>
<feature type="repeat" description="WD" evidence="7">
    <location>
        <begin position="653"/>
        <end position="680"/>
    </location>
</feature>
<dbReference type="KEGG" id="obg:Verru16b_00585"/>
<dbReference type="EC" id="2.7.11.1" evidence="10"/>
<evidence type="ECO:0000256" key="8">
    <source>
        <dbReference type="PROSITE-ProRule" id="PRU10141"/>
    </source>
</evidence>
<evidence type="ECO:0000256" key="4">
    <source>
        <dbReference type="ARBA" id="ARBA00022741"/>
    </source>
</evidence>
<dbReference type="Proteomes" id="UP000095228">
    <property type="component" value="Chromosome"/>
</dbReference>
<dbReference type="InterPro" id="IPR011042">
    <property type="entry name" value="6-blade_b-propeller_TolB-like"/>
</dbReference>
<dbReference type="PANTHER" id="PTHR43289">
    <property type="entry name" value="MITOGEN-ACTIVATED PROTEIN KINASE KINASE KINASE 20-RELATED"/>
    <property type="match status" value="1"/>
</dbReference>